<comment type="similarity">
    <text evidence="2 11">Belongs to the enoyl-CoA hydratase/isomerase family.</text>
</comment>
<keyword evidence="4" id="KW-0276">Fatty acid metabolism</keyword>
<dbReference type="EC" id="4.2.1.17" evidence="3"/>
<evidence type="ECO:0000313" key="14">
    <source>
        <dbReference type="Proteomes" id="UP000233766"/>
    </source>
</evidence>
<dbReference type="GO" id="GO:0004300">
    <property type="term" value="F:enoyl-CoA hydratase activity"/>
    <property type="evidence" value="ECO:0007669"/>
    <property type="project" value="UniProtKB-EC"/>
</dbReference>
<evidence type="ECO:0000256" key="8">
    <source>
        <dbReference type="ARBA" id="ARBA00023717"/>
    </source>
</evidence>
<comment type="function">
    <text evidence="1">Could possibly oxidize fatty acids using specific components.</text>
</comment>
<evidence type="ECO:0000256" key="11">
    <source>
        <dbReference type="RuleBase" id="RU003707"/>
    </source>
</evidence>
<dbReference type="Proteomes" id="UP000233766">
    <property type="component" value="Unassembled WGS sequence"/>
</dbReference>
<dbReference type="OrthoDB" id="4284283at2"/>
<protein>
    <recommendedName>
        <fullName evidence="9">Probable enoyl-CoA hydratase EchA17</fullName>
        <ecNumber evidence="3">4.2.1.17</ecNumber>
    </recommendedName>
    <alternativeName>
        <fullName evidence="10">Probable enoyl-CoA hydratase echA17</fullName>
    </alternativeName>
</protein>
<dbReference type="PANTHER" id="PTHR11941">
    <property type="entry name" value="ENOYL-COA HYDRATASE-RELATED"/>
    <property type="match status" value="1"/>
</dbReference>
<comment type="catalytic activity">
    <reaction evidence="7">
        <text>a (3S)-3-hydroxyacyl-CoA = a (2E)-enoyl-CoA + H2O</text>
        <dbReference type="Rhea" id="RHEA:16105"/>
        <dbReference type="ChEBI" id="CHEBI:15377"/>
        <dbReference type="ChEBI" id="CHEBI:57318"/>
        <dbReference type="ChEBI" id="CHEBI:58856"/>
        <dbReference type="EC" id="4.2.1.17"/>
    </reaction>
</comment>
<evidence type="ECO:0000256" key="7">
    <source>
        <dbReference type="ARBA" id="ARBA00023709"/>
    </source>
</evidence>
<dbReference type="InterPro" id="IPR014748">
    <property type="entry name" value="Enoyl-CoA_hydra_C"/>
</dbReference>
<reference evidence="13 14" key="1">
    <citation type="submission" date="2017-12" db="EMBL/GenBank/DDBJ databases">
        <title>Sequencing the genomes of 1000 Actinobacteria strains.</title>
        <authorList>
            <person name="Klenk H.-P."/>
        </authorList>
    </citation>
    <scope>NUCLEOTIDE SEQUENCE [LARGE SCALE GENOMIC DNA]</scope>
    <source>
        <strain evidence="13 14">DSM 44489</strain>
    </source>
</reference>
<gene>
    <name evidence="13" type="ORF">ATK86_6502</name>
</gene>
<evidence type="ECO:0000256" key="1">
    <source>
        <dbReference type="ARBA" id="ARBA00002994"/>
    </source>
</evidence>
<sequence length="264" mass="28095">MVQPDEERPAYLRKDGHVAVITMNRPHAMNAVNAAMSIALQEAVDEFLADPELRVGILTGAGKAFCAGADLKELAARRPLIGSDQRERGFGGIMKQLIDKPLIAAINGYALGGGTEFVLACDLAVMSDAATLGLPEVRQGIIAAGGGLLRLARRVPLAIALEAAMTGSPISPEEALRWGLVNRVVPADQVLDSAIELANKIARNAPLAVQASKRVMYHGAALSDWDTEAWTLSDSTAGEILRTADAKEGPRAFAEKRKPKWEGR</sequence>
<dbReference type="RefSeq" id="WP_101467645.1">
    <property type="nucleotide sequence ID" value="NZ_PJMW01000002.1"/>
</dbReference>
<comment type="catalytic activity">
    <reaction evidence="8">
        <text>a 4-saturated-(3S)-3-hydroxyacyl-CoA = a (3E)-enoyl-CoA + H2O</text>
        <dbReference type="Rhea" id="RHEA:20724"/>
        <dbReference type="ChEBI" id="CHEBI:15377"/>
        <dbReference type="ChEBI" id="CHEBI:58521"/>
        <dbReference type="ChEBI" id="CHEBI:137480"/>
        <dbReference type="EC" id="4.2.1.17"/>
    </reaction>
</comment>
<keyword evidence="5" id="KW-0443">Lipid metabolism</keyword>
<evidence type="ECO:0000256" key="2">
    <source>
        <dbReference type="ARBA" id="ARBA00005254"/>
    </source>
</evidence>
<dbReference type="InterPro" id="IPR001753">
    <property type="entry name" value="Enoyl-CoA_hydra/iso"/>
</dbReference>
<dbReference type="Gene3D" id="3.90.226.10">
    <property type="entry name" value="2-enoyl-CoA Hydratase, Chain A, domain 1"/>
    <property type="match status" value="1"/>
</dbReference>
<organism evidence="13 14">
    <name type="scientific">Nocardia fluminea</name>
    <dbReference type="NCBI Taxonomy" id="134984"/>
    <lineage>
        <taxon>Bacteria</taxon>
        <taxon>Bacillati</taxon>
        <taxon>Actinomycetota</taxon>
        <taxon>Actinomycetes</taxon>
        <taxon>Mycobacteriales</taxon>
        <taxon>Nocardiaceae</taxon>
        <taxon>Nocardia</taxon>
    </lineage>
</organism>
<evidence type="ECO:0000256" key="12">
    <source>
        <dbReference type="SAM" id="MobiDB-lite"/>
    </source>
</evidence>
<dbReference type="GO" id="GO:0006635">
    <property type="term" value="P:fatty acid beta-oxidation"/>
    <property type="evidence" value="ECO:0007669"/>
    <property type="project" value="TreeGrafter"/>
</dbReference>
<evidence type="ECO:0000256" key="6">
    <source>
        <dbReference type="ARBA" id="ARBA00023239"/>
    </source>
</evidence>
<accession>A0A2N3VK73</accession>
<evidence type="ECO:0000256" key="10">
    <source>
        <dbReference type="ARBA" id="ARBA00073436"/>
    </source>
</evidence>
<evidence type="ECO:0000313" key="13">
    <source>
        <dbReference type="EMBL" id="PKV82019.1"/>
    </source>
</evidence>
<dbReference type="InterPro" id="IPR018376">
    <property type="entry name" value="Enoyl-CoA_hyd/isom_CS"/>
</dbReference>
<dbReference type="Gene3D" id="1.10.12.10">
    <property type="entry name" value="Lyase 2-enoyl-coa Hydratase, Chain A, domain 2"/>
    <property type="match status" value="1"/>
</dbReference>
<evidence type="ECO:0000256" key="9">
    <source>
        <dbReference type="ARBA" id="ARBA00039456"/>
    </source>
</evidence>
<evidence type="ECO:0000256" key="4">
    <source>
        <dbReference type="ARBA" id="ARBA00022832"/>
    </source>
</evidence>
<dbReference type="PROSITE" id="PS00166">
    <property type="entry name" value="ENOYL_COA_HYDRATASE"/>
    <property type="match status" value="1"/>
</dbReference>
<proteinExistence type="inferred from homology"/>
<dbReference type="SUPFAM" id="SSF52096">
    <property type="entry name" value="ClpP/crotonase"/>
    <property type="match status" value="1"/>
</dbReference>
<dbReference type="CDD" id="cd06558">
    <property type="entry name" value="crotonase-like"/>
    <property type="match status" value="1"/>
</dbReference>
<dbReference type="InterPro" id="IPR029045">
    <property type="entry name" value="ClpP/crotonase-like_dom_sf"/>
</dbReference>
<keyword evidence="6" id="KW-0456">Lyase</keyword>
<dbReference type="NCBIfam" id="NF006100">
    <property type="entry name" value="PRK08252.1"/>
    <property type="match status" value="1"/>
</dbReference>
<evidence type="ECO:0000256" key="5">
    <source>
        <dbReference type="ARBA" id="ARBA00023098"/>
    </source>
</evidence>
<dbReference type="PANTHER" id="PTHR11941:SF169">
    <property type="entry name" value="(7AS)-7A-METHYL-1,5-DIOXO-2,3,5,6,7,7A-HEXAHYDRO-1H-INDENE-CARBOXYL-COA HYDROLASE"/>
    <property type="match status" value="1"/>
</dbReference>
<dbReference type="Pfam" id="PF00378">
    <property type="entry name" value="ECH_1"/>
    <property type="match status" value="1"/>
</dbReference>
<keyword evidence="14" id="KW-1185">Reference proteome</keyword>
<feature type="region of interest" description="Disordered" evidence="12">
    <location>
        <begin position="244"/>
        <end position="264"/>
    </location>
</feature>
<name>A0A2N3VK73_9NOCA</name>
<dbReference type="AlphaFoldDB" id="A0A2N3VK73"/>
<comment type="caution">
    <text evidence="13">The sequence shown here is derived from an EMBL/GenBank/DDBJ whole genome shotgun (WGS) entry which is preliminary data.</text>
</comment>
<evidence type="ECO:0000256" key="3">
    <source>
        <dbReference type="ARBA" id="ARBA00012076"/>
    </source>
</evidence>
<dbReference type="EMBL" id="PJMW01000002">
    <property type="protein sequence ID" value="PKV82019.1"/>
    <property type="molecule type" value="Genomic_DNA"/>
</dbReference>
<dbReference type="FunFam" id="3.90.226.10:FF:000009">
    <property type="entry name" value="Carnitinyl-CoA dehydratase"/>
    <property type="match status" value="1"/>
</dbReference>